<dbReference type="AlphaFoldDB" id="A0A0A0D244"/>
<evidence type="ECO:0000313" key="3">
    <source>
        <dbReference type="Proteomes" id="UP000029995"/>
    </source>
</evidence>
<sequence length="115" mass="12418">MPSPPTATPPSPVGYRLIRSSPPRPKTWLPDQAVISSFPLPPSMRSDAPLPLMLKISILLNCMPFDAWVIPPGSVFVIMTTPPPSLDPRVTKRVSWPAPPSIRSASDAPRLTSVA</sequence>
<evidence type="ECO:0000313" key="2">
    <source>
        <dbReference type="EMBL" id="KGM32129.1"/>
    </source>
</evidence>
<organism evidence="2 3">
    <name type="scientific">Inquilinus limosus MP06</name>
    <dbReference type="NCBI Taxonomy" id="1398085"/>
    <lineage>
        <taxon>Bacteria</taxon>
        <taxon>Pseudomonadati</taxon>
        <taxon>Pseudomonadota</taxon>
        <taxon>Alphaproteobacteria</taxon>
        <taxon>Rhodospirillales</taxon>
        <taxon>Rhodospirillaceae</taxon>
        <taxon>Inquilinus</taxon>
    </lineage>
</organism>
<feature type="region of interest" description="Disordered" evidence="1">
    <location>
        <begin position="88"/>
        <end position="115"/>
    </location>
</feature>
<dbReference type="Proteomes" id="UP000029995">
    <property type="component" value="Unassembled WGS sequence"/>
</dbReference>
<protein>
    <submittedName>
        <fullName evidence="2">Uncharacterized protein</fullName>
    </submittedName>
</protein>
<dbReference type="EMBL" id="JANX01000371">
    <property type="protein sequence ID" value="KGM32129.1"/>
    <property type="molecule type" value="Genomic_DNA"/>
</dbReference>
<accession>A0A0A0D244</accession>
<comment type="caution">
    <text evidence="2">The sequence shown here is derived from an EMBL/GenBank/DDBJ whole genome shotgun (WGS) entry which is preliminary data.</text>
</comment>
<reference evidence="2 3" key="1">
    <citation type="submission" date="2014-01" db="EMBL/GenBank/DDBJ databases">
        <title>Genome sequence determination for a cystic fibrosis isolate, Inquilinus limosus.</title>
        <authorList>
            <person name="Pino M."/>
            <person name="Di Conza J."/>
            <person name="Gutkind G."/>
        </authorList>
    </citation>
    <scope>NUCLEOTIDE SEQUENCE [LARGE SCALE GENOMIC DNA]</scope>
    <source>
        <strain evidence="2 3">MP06</strain>
    </source>
</reference>
<gene>
    <name evidence="2" type="ORF">P409_23205</name>
</gene>
<proteinExistence type="predicted"/>
<name>A0A0A0D244_9PROT</name>
<evidence type="ECO:0000256" key="1">
    <source>
        <dbReference type="SAM" id="MobiDB-lite"/>
    </source>
</evidence>